<keyword evidence="1" id="KW-1185">Reference proteome</keyword>
<name>A0A915LCV4_ROMCU</name>
<sequence length="76" mass="9112">MEGWLHKFKNIASLTELVNKLKADTMAWKEFSEDQEDSKDDQLNRVYEKRRFNNQQICHQDNNYNQLQLIPGPQVM</sequence>
<dbReference type="Proteomes" id="UP000887565">
    <property type="component" value="Unplaced"/>
</dbReference>
<reference evidence="2" key="1">
    <citation type="submission" date="2022-11" db="UniProtKB">
        <authorList>
            <consortium name="WormBaseParasite"/>
        </authorList>
    </citation>
    <scope>IDENTIFICATION</scope>
</reference>
<dbReference type="WBParaSite" id="nRc.2.0.1.t47651-RA">
    <property type="protein sequence ID" value="nRc.2.0.1.t47651-RA"/>
    <property type="gene ID" value="nRc.2.0.1.g47651"/>
</dbReference>
<dbReference type="AlphaFoldDB" id="A0A915LCV4"/>
<evidence type="ECO:0000313" key="1">
    <source>
        <dbReference type="Proteomes" id="UP000887565"/>
    </source>
</evidence>
<evidence type="ECO:0000313" key="2">
    <source>
        <dbReference type="WBParaSite" id="nRc.2.0.1.t47651-RA"/>
    </source>
</evidence>
<protein>
    <submittedName>
        <fullName evidence="2">Uncharacterized protein</fullName>
    </submittedName>
</protein>
<organism evidence="1 2">
    <name type="scientific">Romanomermis culicivorax</name>
    <name type="common">Nematode worm</name>
    <dbReference type="NCBI Taxonomy" id="13658"/>
    <lineage>
        <taxon>Eukaryota</taxon>
        <taxon>Metazoa</taxon>
        <taxon>Ecdysozoa</taxon>
        <taxon>Nematoda</taxon>
        <taxon>Enoplea</taxon>
        <taxon>Dorylaimia</taxon>
        <taxon>Mermithida</taxon>
        <taxon>Mermithoidea</taxon>
        <taxon>Mermithidae</taxon>
        <taxon>Romanomermis</taxon>
    </lineage>
</organism>
<accession>A0A915LCV4</accession>
<proteinExistence type="predicted"/>